<gene>
    <name evidence="2" type="ordered locus">HacjB3_16991</name>
    <name evidence="3" type="ORF">C497_02327</name>
</gene>
<dbReference type="HOGENOM" id="CLU_2243745_0_0_2"/>
<name>D8JBU5_HALJB</name>
<protein>
    <submittedName>
        <fullName evidence="2">Uncharacterized protein</fullName>
    </submittedName>
</protein>
<evidence type="ECO:0000313" key="5">
    <source>
        <dbReference type="Proteomes" id="UP000011645"/>
    </source>
</evidence>
<feature type="region of interest" description="Disordered" evidence="1">
    <location>
        <begin position="1"/>
        <end position="49"/>
    </location>
</feature>
<dbReference type="RefSeq" id="WP_008414182.1">
    <property type="nucleotide sequence ID" value="NC_014298.1"/>
</dbReference>
<evidence type="ECO:0000256" key="1">
    <source>
        <dbReference type="SAM" id="MobiDB-lite"/>
    </source>
</evidence>
<proteinExistence type="predicted"/>
<keyword evidence="5" id="KW-1185">Reference proteome</keyword>
<dbReference type="Proteomes" id="UP000000390">
    <property type="component" value="Plasmid 1"/>
</dbReference>
<reference evidence="2 4" key="1">
    <citation type="journal article" date="2010" name="J. Bacteriol.">
        <title>Complete genome sequence of Halalkalicoccus jeotgali B3(T), an extremely halophilic archaeon.</title>
        <authorList>
            <person name="Roh S.W."/>
            <person name="Nam Y.D."/>
            <person name="Nam S.H."/>
            <person name="Choi S.H."/>
            <person name="Park H.S."/>
            <person name="Bae J.W."/>
        </authorList>
    </citation>
    <scope>NUCLEOTIDE SEQUENCE [LARGE SCALE GENOMIC DNA]</scope>
    <source>
        <strain evidence="2">B3</strain>
        <strain evidence="4">DSM 18796 / CECT 7217 / JCM 14584 / KCTC 4019 / B3</strain>
        <plasmid evidence="4">1</plasmid>
    </source>
</reference>
<dbReference type="EMBL" id="CP002063">
    <property type="protein sequence ID" value="ADJ16748.1"/>
    <property type="molecule type" value="Genomic_DNA"/>
</dbReference>
<accession>D8JBU5</accession>
<feature type="compositionally biased region" description="Basic and acidic residues" evidence="1">
    <location>
        <begin position="23"/>
        <end position="37"/>
    </location>
</feature>
<evidence type="ECO:0000313" key="2">
    <source>
        <dbReference type="EMBL" id="ADJ16748.1"/>
    </source>
</evidence>
<organism evidence="2 4">
    <name type="scientific">Halalkalicoccus jeotgali (strain DSM 18796 / CECT 7217 / JCM 14584 / KCTC 4019 / B3)</name>
    <dbReference type="NCBI Taxonomy" id="795797"/>
    <lineage>
        <taxon>Archaea</taxon>
        <taxon>Methanobacteriati</taxon>
        <taxon>Methanobacteriota</taxon>
        <taxon>Stenosarchaea group</taxon>
        <taxon>Halobacteria</taxon>
        <taxon>Halobacteriales</taxon>
        <taxon>Halococcaceae</taxon>
        <taxon>Halalkalicoccus</taxon>
    </lineage>
</organism>
<dbReference type="Proteomes" id="UP000011645">
    <property type="component" value="Unassembled WGS sequence"/>
</dbReference>
<evidence type="ECO:0000313" key="4">
    <source>
        <dbReference type="Proteomes" id="UP000000390"/>
    </source>
</evidence>
<dbReference type="GeneID" id="9421194"/>
<dbReference type="EMBL" id="AOHV01000008">
    <property type="protein sequence ID" value="ELY40882.1"/>
    <property type="molecule type" value="Genomic_DNA"/>
</dbReference>
<dbReference type="AlphaFoldDB" id="D8JBU5"/>
<reference evidence="3 5" key="2">
    <citation type="journal article" date="2014" name="PLoS Genet.">
        <title>Phylogenetically driven sequencing of extremely halophilic archaea reveals strategies for static and dynamic osmo-response.</title>
        <authorList>
            <person name="Becker E.A."/>
            <person name="Seitzer P.M."/>
            <person name="Tritt A."/>
            <person name="Larsen D."/>
            <person name="Krusor M."/>
            <person name="Yao A.I."/>
            <person name="Wu D."/>
            <person name="Madern D."/>
            <person name="Eisen J.A."/>
            <person name="Darling A.E."/>
            <person name="Facciotti M.T."/>
        </authorList>
    </citation>
    <scope>NUCLEOTIDE SEQUENCE [LARGE SCALE GENOMIC DNA]</scope>
    <source>
        <strain evidence="3">B3</strain>
        <strain evidence="5">DSM 18796 / CECT 7217 / JCM 14584 / KCTC 4019 / B3</strain>
    </source>
</reference>
<keyword evidence="2" id="KW-0614">Plasmid</keyword>
<evidence type="ECO:0000313" key="3">
    <source>
        <dbReference type="EMBL" id="ELY40882.1"/>
    </source>
</evidence>
<geneLocation type="plasmid" evidence="2 4">
    <name>1</name>
</geneLocation>
<dbReference type="KEGG" id="hje:HacjB3_16991"/>
<sequence>MQSVGAVGAANMLPNAVQAQDSPDEKPEESSDEDQSKSPKPTIATFAGPTATIMNAGIRITSNKARKKHDLPLLTGPDGETLDNQSYNENLILGYSQSNSNCLL</sequence>